<accession>A0A2V4KVI8</accession>
<gene>
    <name evidence="1" type="ORF">DMO17_09435</name>
</gene>
<evidence type="ECO:0000313" key="1">
    <source>
        <dbReference type="EMBL" id="PYC25881.1"/>
    </source>
</evidence>
<dbReference type="AlphaFoldDB" id="A0A2V4KVI8"/>
<proteinExistence type="predicted"/>
<dbReference type="Proteomes" id="UP000248146">
    <property type="component" value="Unassembled WGS sequence"/>
</dbReference>
<protein>
    <recommendedName>
        <fullName evidence="3">Restriction endonuclease type IV Mrr domain-containing protein</fullName>
    </recommendedName>
</protein>
<dbReference type="OrthoDB" id="6691177at2"/>
<evidence type="ECO:0000313" key="2">
    <source>
        <dbReference type="Proteomes" id="UP000248146"/>
    </source>
</evidence>
<organism evidence="1 2">
    <name type="scientific">Aquipseudomonas alcaligenes</name>
    <name type="common">Pseudomonas alcaligenes</name>
    <dbReference type="NCBI Taxonomy" id="43263"/>
    <lineage>
        <taxon>Bacteria</taxon>
        <taxon>Pseudomonadati</taxon>
        <taxon>Pseudomonadota</taxon>
        <taxon>Gammaproteobacteria</taxon>
        <taxon>Pseudomonadales</taxon>
        <taxon>Pseudomonadaceae</taxon>
        <taxon>Aquipseudomonas</taxon>
    </lineage>
</organism>
<dbReference type="EMBL" id="QJRX01000004">
    <property type="protein sequence ID" value="PYC25881.1"/>
    <property type="molecule type" value="Genomic_DNA"/>
</dbReference>
<name>A0A2V4KVI8_AQUAC</name>
<comment type="caution">
    <text evidence="1">The sequence shown here is derived from an EMBL/GenBank/DDBJ whole genome shotgun (WGS) entry which is preliminary data.</text>
</comment>
<sequence length="474" mass="53932">MRFSQFFQLNLEQPYLDFLDIPLDTDVAAFIDPTGLKQLDSEFGHIAQSLMQTFFDKVLQEIANNNLSNAISLLSHLSESNEFHLGLSKGKARGHGIGAHNAHKLGLAISQSKASQSGLLQDLEDTCLVIEGIGSDMISDAICNIIRGPLIEYTQEMCNLHNIPLTPNIKSGPIWDGDKWTQYFTSLPMTSDGKAILVPKIIIRHNISYSSSEYYRHYLLEDMQRDEISRATTLVHYLKDGSPRVTKTDLLNKYGKDKKAIEAQTINHRSALENYKRDKGNTLTHALDHEDISEITKTPKLEWSKVQQEFSLISTGRSTAHDYENLIERTLTALFYPCLNHPKREKSIHNGRKRIDIEYTNSAKNGFFSWLAQHYPAAKIFIECKNYDDDLSNPEVDQLSGRFSPSRGKFGIIVYRKCKNAHLLDLRCKDTANDQRGYIVTLSDDEIIELIKERESANPYSFPLLKRKFDALID</sequence>
<reference evidence="1 2" key="1">
    <citation type="submission" date="2018-06" db="EMBL/GenBank/DDBJ databases">
        <title>Pseudomonas diversity within urban Lake Michigan freshwaters.</title>
        <authorList>
            <person name="Batrich M."/>
            <person name="Hatzopoulos T."/>
            <person name="Putonti C."/>
        </authorList>
    </citation>
    <scope>NUCLEOTIDE SEQUENCE [LARGE SCALE GENOMIC DNA]</scope>
    <source>
        <strain evidence="1 2">MB-090714</strain>
    </source>
</reference>
<evidence type="ECO:0008006" key="3">
    <source>
        <dbReference type="Google" id="ProtNLM"/>
    </source>
</evidence>
<dbReference type="RefSeq" id="WP_110682229.1">
    <property type="nucleotide sequence ID" value="NZ_QJRX01000004.1"/>
</dbReference>